<dbReference type="Gene3D" id="3.30.450.90">
    <property type="match status" value="1"/>
</dbReference>
<name>A0A2G9YBP5_9BACT</name>
<dbReference type="SUPFAM" id="SSF52540">
    <property type="entry name" value="P-loop containing nucleoside triphosphate hydrolases"/>
    <property type="match status" value="1"/>
</dbReference>
<protein>
    <submittedName>
        <fullName evidence="3">Type IV pili twitching motility protein PilT</fullName>
    </submittedName>
</protein>
<evidence type="ECO:0000313" key="4">
    <source>
        <dbReference type="Proteomes" id="UP000230392"/>
    </source>
</evidence>
<evidence type="ECO:0000256" key="1">
    <source>
        <dbReference type="ARBA" id="ARBA00006611"/>
    </source>
</evidence>
<proteinExistence type="inferred from homology"/>
<dbReference type="Pfam" id="PF00437">
    <property type="entry name" value="T2SSE"/>
    <property type="match status" value="1"/>
</dbReference>
<dbReference type="AlphaFoldDB" id="A0A2G9YBP5"/>
<reference evidence="3 4" key="1">
    <citation type="submission" date="2017-09" db="EMBL/GenBank/DDBJ databases">
        <title>Depth-based differentiation of microbial function through sediment-hosted aquifers and enrichment of novel symbionts in the deep terrestrial subsurface.</title>
        <authorList>
            <person name="Probst A.J."/>
            <person name="Ladd B."/>
            <person name="Jarett J.K."/>
            <person name="Geller-Mcgrath D.E."/>
            <person name="Sieber C.M."/>
            <person name="Emerson J.B."/>
            <person name="Anantharaman K."/>
            <person name="Thomas B.C."/>
            <person name="Malmstrom R."/>
            <person name="Stieglmeier M."/>
            <person name="Klingl A."/>
            <person name="Woyke T."/>
            <person name="Ryan C.M."/>
            <person name="Banfield J.F."/>
        </authorList>
    </citation>
    <scope>NUCLEOTIDE SEQUENCE [LARGE SCALE GENOMIC DNA]</scope>
    <source>
        <strain evidence="3">CG23_combo_of_CG06-09_8_20_14_all_48_7</strain>
    </source>
</reference>
<dbReference type="InterPro" id="IPR006321">
    <property type="entry name" value="PilT/PilU"/>
</dbReference>
<dbReference type="SMART" id="SM00382">
    <property type="entry name" value="AAA"/>
    <property type="match status" value="1"/>
</dbReference>
<dbReference type="InterPro" id="IPR050921">
    <property type="entry name" value="T4SS_GSP_E_ATPase"/>
</dbReference>
<dbReference type="CDD" id="cd01131">
    <property type="entry name" value="PilT"/>
    <property type="match status" value="1"/>
</dbReference>
<dbReference type="GO" id="GO:0016887">
    <property type="term" value="F:ATP hydrolysis activity"/>
    <property type="evidence" value="ECO:0007669"/>
    <property type="project" value="InterPro"/>
</dbReference>
<dbReference type="PANTHER" id="PTHR30486:SF16">
    <property type="entry name" value="TWITCHING MOTILITY PROTEIN PILT"/>
    <property type="match status" value="1"/>
</dbReference>
<accession>A0A2G9YBP5</accession>
<dbReference type="InterPro" id="IPR003593">
    <property type="entry name" value="AAA+_ATPase"/>
</dbReference>
<dbReference type="InterPro" id="IPR001482">
    <property type="entry name" value="T2SS/T4SS_dom"/>
</dbReference>
<dbReference type="Gene3D" id="3.40.50.300">
    <property type="entry name" value="P-loop containing nucleotide triphosphate hydrolases"/>
    <property type="match status" value="1"/>
</dbReference>
<dbReference type="InterPro" id="IPR027417">
    <property type="entry name" value="P-loop_NTPase"/>
</dbReference>
<evidence type="ECO:0000313" key="3">
    <source>
        <dbReference type="EMBL" id="PIP16647.1"/>
    </source>
</evidence>
<dbReference type="PANTHER" id="PTHR30486">
    <property type="entry name" value="TWITCHING MOTILITY PROTEIN PILT"/>
    <property type="match status" value="1"/>
</dbReference>
<feature type="domain" description="AAA+ ATPase" evidence="2">
    <location>
        <begin position="124"/>
        <end position="249"/>
    </location>
</feature>
<dbReference type="NCBIfam" id="TIGR01420">
    <property type="entry name" value="pilT_fam"/>
    <property type="match status" value="1"/>
</dbReference>
<comment type="similarity">
    <text evidence="1">Belongs to the GSP E family.</text>
</comment>
<sequence length="360" mass="40658">MAVPLDELLERIVKEDASDLHIHTHRPPVMRLHGRLIDMDKVPLTPEDTSGYMKAITSHEHQEELAKVGSTDFGFAFKTLARFRVAAYRQKGEIALSLRLIPYKFLTFEQLGLGPKVIELLDRPRGLFLVTGPTGSGKTTTLATMLNFINENLDRHIITIEDPIEYYHQHKKSIVSQRELGVDLPDFSEGLRRGLRQDPDVFLVGEMRDTETIRAAITAAETGHLVFATLHTTGAARTVDRIVESFPIEEQEQIRVMLSVSILAVVSQQLLPRIDKKGRIAVYEIMVATSAIANLIRERKTYRIVSEIQTGMKYGMKTMDQSLLEAYQRGIIDKKTSLDGSYDVEQLEKRLKLSDTETTA</sequence>
<evidence type="ECO:0000259" key="2">
    <source>
        <dbReference type="SMART" id="SM00382"/>
    </source>
</evidence>
<organism evidence="3 4">
    <name type="scientific">bacterium (Candidatus Ratteibacteria) CG23_combo_of_CG06-09_8_20_14_all_48_7</name>
    <dbReference type="NCBI Taxonomy" id="2014292"/>
    <lineage>
        <taxon>Bacteria</taxon>
        <taxon>Candidatus Ratteibacteria</taxon>
    </lineage>
</organism>
<dbReference type="Proteomes" id="UP000230392">
    <property type="component" value="Unassembled WGS sequence"/>
</dbReference>
<dbReference type="GO" id="GO:0005524">
    <property type="term" value="F:ATP binding"/>
    <property type="evidence" value="ECO:0007669"/>
    <property type="project" value="InterPro"/>
</dbReference>
<comment type="caution">
    <text evidence="3">The sequence shown here is derived from an EMBL/GenBank/DDBJ whole genome shotgun (WGS) entry which is preliminary data.</text>
</comment>
<gene>
    <name evidence="3" type="ORF">COX46_00940</name>
</gene>
<dbReference type="EMBL" id="PCRF01000042">
    <property type="protein sequence ID" value="PIP16647.1"/>
    <property type="molecule type" value="Genomic_DNA"/>
</dbReference>